<sequence length="374" mass="39230">MQPGPKNSITDVSGIKVGHAQDMKLMSGTTVVLPEDSAVAAVDCRGGGPGTRETDALHPANLVEEVHAVVFSGGSAMGLDAASGVVAWLKTKGRGFPVAAGVSVPIVPAAILFDLLNGGDKSRTDERTYFEFGKMAAANASYDCPLGNIGAGTGAKAGTLKGGIGTTSLQQKTESTLENSRGGDNGFTVGALAAVNPFGSVTIPERTDFWAWPFERNGEFGGRGAPKNLPENILDEEQRKINELSLDFDFESPFLQAEKSEVSDSWLTDDSVSTNTTLCVVATDAALTKAQAQRVAIMAQDGFARAIRPVHTPFDGDTVFVLSTGKIPLSAMPRIDIARIGMMSADCVARAITRGVYSAESLGIWPAYRNSVQS</sequence>
<dbReference type="GO" id="GO:0004177">
    <property type="term" value="F:aminopeptidase activity"/>
    <property type="evidence" value="ECO:0007669"/>
    <property type="project" value="TreeGrafter"/>
</dbReference>
<name>A0A381N6R9_9ZZZZ</name>
<dbReference type="CDD" id="cd02252">
    <property type="entry name" value="nylC_like"/>
    <property type="match status" value="1"/>
</dbReference>
<organism evidence="2">
    <name type="scientific">marine metagenome</name>
    <dbReference type="NCBI Taxonomy" id="408172"/>
    <lineage>
        <taxon>unclassified sequences</taxon>
        <taxon>metagenomes</taxon>
        <taxon>ecological metagenomes</taxon>
    </lineage>
</organism>
<dbReference type="PANTHER" id="PTHR36512">
    <property type="entry name" value="D-AMINOPEPTIDASE"/>
    <property type="match status" value="1"/>
</dbReference>
<evidence type="ECO:0000313" key="2">
    <source>
        <dbReference type="EMBL" id="SUZ50302.1"/>
    </source>
</evidence>
<dbReference type="SUPFAM" id="SSF56266">
    <property type="entry name" value="DmpA/ArgJ-like"/>
    <property type="match status" value="1"/>
</dbReference>
<evidence type="ECO:0000256" key="1">
    <source>
        <dbReference type="ARBA" id="ARBA00007068"/>
    </source>
</evidence>
<evidence type="ECO:0008006" key="3">
    <source>
        <dbReference type="Google" id="ProtNLM"/>
    </source>
</evidence>
<dbReference type="InterPro" id="IPR005321">
    <property type="entry name" value="Peptidase_S58_DmpA"/>
</dbReference>
<dbReference type="Pfam" id="PF03576">
    <property type="entry name" value="Peptidase_S58"/>
    <property type="match status" value="1"/>
</dbReference>
<dbReference type="EMBL" id="UINC01000164">
    <property type="protein sequence ID" value="SUZ50302.1"/>
    <property type="molecule type" value="Genomic_DNA"/>
</dbReference>
<dbReference type="AlphaFoldDB" id="A0A381N6R9"/>
<dbReference type="PANTHER" id="PTHR36512:SF3">
    <property type="entry name" value="BLR5678 PROTEIN"/>
    <property type="match status" value="1"/>
</dbReference>
<reference evidence="2" key="1">
    <citation type="submission" date="2018-05" db="EMBL/GenBank/DDBJ databases">
        <authorList>
            <person name="Lanie J.A."/>
            <person name="Ng W.-L."/>
            <person name="Kazmierczak K.M."/>
            <person name="Andrzejewski T.M."/>
            <person name="Davidsen T.M."/>
            <person name="Wayne K.J."/>
            <person name="Tettelin H."/>
            <person name="Glass J.I."/>
            <person name="Rusch D."/>
            <person name="Podicherti R."/>
            <person name="Tsui H.-C.T."/>
            <person name="Winkler M.E."/>
        </authorList>
    </citation>
    <scope>NUCLEOTIDE SEQUENCE</scope>
</reference>
<dbReference type="Gene3D" id="3.60.70.12">
    <property type="entry name" value="L-amino peptidase D-ALA esterase/amidase"/>
    <property type="match status" value="1"/>
</dbReference>
<accession>A0A381N6R9</accession>
<protein>
    <recommendedName>
        <fullName evidence="3">Peptidase S58 DmpA</fullName>
    </recommendedName>
</protein>
<dbReference type="InterPro" id="IPR016117">
    <property type="entry name" value="ArgJ-like_dom_sf"/>
</dbReference>
<proteinExistence type="inferred from homology"/>
<comment type="similarity">
    <text evidence="1">Belongs to the peptidase S58 family.</text>
</comment>
<gene>
    <name evidence="2" type="ORF">METZ01_LOCUS3156</name>
</gene>